<dbReference type="GO" id="GO:0006614">
    <property type="term" value="P:SRP-dependent cotranslational protein targeting to membrane"/>
    <property type="evidence" value="ECO:0007669"/>
    <property type="project" value="InterPro"/>
</dbReference>
<dbReference type="GO" id="GO:0005886">
    <property type="term" value="C:plasma membrane"/>
    <property type="evidence" value="ECO:0007669"/>
    <property type="project" value="UniProtKB-SubCell"/>
</dbReference>
<feature type="binding site" evidence="9">
    <location>
        <begin position="254"/>
        <end position="257"/>
    </location>
    <ligand>
        <name>GTP</name>
        <dbReference type="ChEBI" id="CHEBI:37565"/>
    </ligand>
</feature>
<dbReference type="NCBIfam" id="TIGR00064">
    <property type="entry name" value="ftsY"/>
    <property type="match status" value="1"/>
</dbReference>
<name>B7ANQ1_9FIRM</name>
<comment type="subunit">
    <text evidence="9">Part of the signal recognition particle protein translocation system, which is composed of SRP and FtsY.</text>
</comment>
<dbReference type="InterPro" id="IPR027417">
    <property type="entry name" value="P-loop_NTPase"/>
</dbReference>
<keyword evidence="2 9" id="KW-0963">Cytoplasm</keyword>
<dbReference type="HOGENOM" id="CLU_009301_3_4_9"/>
<evidence type="ECO:0000256" key="1">
    <source>
        <dbReference type="ARBA" id="ARBA00022475"/>
    </source>
</evidence>
<dbReference type="SUPFAM" id="SSF52540">
    <property type="entry name" value="P-loop containing nucleoside triphosphate hydrolases"/>
    <property type="match status" value="1"/>
</dbReference>
<keyword evidence="1 9" id="KW-1003">Cell membrane</keyword>
<dbReference type="AlphaFoldDB" id="B7ANQ1"/>
<protein>
    <recommendedName>
        <fullName evidence="9">Signal recognition particle receptor FtsY</fullName>
        <shortName evidence="9">SRP receptor</shortName>
        <ecNumber evidence="9">3.6.5.4</ecNumber>
    </recommendedName>
</protein>
<comment type="subcellular location">
    <subcellularLocation>
        <location evidence="9">Cell membrane</location>
        <topology evidence="9">Peripheral membrane protein</topology>
        <orientation evidence="9">Cytoplasmic side</orientation>
    </subcellularLocation>
    <subcellularLocation>
        <location evidence="9">Cytoplasm</location>
    </subcellularLocation>
</comment>
<dbReference type="Pfam" id="PF00448">
    <property type="entry name" value="SRP54"/>
    <property type="match status" value="1"/>
</dbReference>
<evidence type="ECO:0000259" key="10">
    <source>
        <dbReference type="PROSITE" id="PS00300"/>
    </source>
</evidence>
<evidence type="ECO:0000256" key="5">
    <source>
        <dbReference type="ARBA" id="ARBA00023134"/>
    </source>
</evidence>
<feature type="domain" description="SRP54-type proteins GTP-binding" evidence="10">
    <location>
        <begin position="275"/>
        <end position="288"/>
    </location>
</feature>
<evidence type="ECO:0000256" key="7">
    <source>
        <dbReference type="ARBA" id="ARBA00023170"/>
    </source>
</evidence>
<dbReference type="HAMAP" id="MF_00920">
    <property type="entry name" value="FtsY"/>
    <property type="match status" value="1"/>
</dbReference>
<dbReference type="FunFam" id="3.40.50.300:FF:000053">
    <property type="entry name" value="Signal recognition particle receptor FtsY"/>
    <property type="match status" value="1"/>
</dbReference>
<keyword evidence="6 9" id="KW-0472">Membrane</keyword>
<dbReference type="SMART" id="SM00963">
    <property type="entry name" value="SRP54_N"/>
    <property type="match status" value="1"/>
</dbReference>
<keyword evidence="3 9" id="KW-0547">Nucleotide-binding</keyword>
<dbReference type="Pfam" id="PF02881">
    <property type="entry name" value="SRP54_N"/>
    <property type="match status" value="1"/>
</dbReference>
<feature type="binding site" evidence="9">
    <location>
        <begin position="108"/>
        <end position="115"/>
    </location>
    <ligand>
        <name>GTP</name>
        <dbReference type="ChEBI" id="CHEBI:37565"/>
    </ligand>
</feature>
<comment type="caution">
    <text evidence="11">The sequence shown here is derived from an EMBL/GenBank/DDBJ whole genome shotgun (WGS) entry which is preliminary data.</text>
</comment>
<evidence type="ECO:0000256" key="3">
    <source>
        <dbReference type="ARBA" id="ARBA00022741"/>
    </source>
</evidence>
<dbReference type="Gene3D" id="3.40.50.300">
    <property type="entry name" value="P-loop containing nucleotide triphosphate hydrolases"/>
    <property type="match status" value="1"/>
</dbReference>
<evidence type="ECO:0000313" key="12">
    <source>
        <dbReference type="Proteomes" id="UP000003136"/>
    </source>
</evidence>
<dbReference type="PANTHER" id="PTHR43134">
    <property type="entry name" value="SIGNAL RECOGNITION PARTICLE RECEPTOR SUBUNIT ALPHA"/>
    <property type="match status" value="1"/>
</dbReference>
<dbReference type="InterPro" id="IPR042101">
    <property type="entry name" value="SRP54_N_sf"/>
</dbReference>
<dbReference type="InterPro" id="IPR003593">
    <property type="entry name" value="AAA+_ATPase"/>
</dbReference>
<evidence type="ECO:0000256" key="8">
    <source>
        <dbReference type="ARBA" id="ARBA00048027"/>
    </source>
</evidence>
<feature type="binding site" evidence="9">
    <location>
        <begin position="190"/>
        <end position="194"/>
    </location>
    <ligand>
        <name>GTP</name>
        <dbReference type="ChEBI" id="CHEBI:37565"/>
    </ligand>
</feature>
<evidence type="ECO:0000256" key="9">
    <source>
        <dbReference type="HAMAP-Rule" id="MF_00920"/>
    </source>
</evidence>
<keyword evidence="7 9" id="KW-0675">Receptor</keyword>
<proteinExistence type="inferred from homology"/>
<keyword evidence="5 9" id="KW-0342">GTP-binding</keyword>
<dbReference type="FunFam" id="1.20.120.140:FF:000002">
    <property type="entry name" value="Signal recognition particle receptor FtsY"/>
    <property type="match status" value="1"/>
</dbReference>
<dbReference type="PANTHER" id="PTHR43134:SF1">
    <property type="entry name" value="SIGNAL RECOGNITION PARTICLE RECEPTOR SUBUNIT ALPHA"/>
    <property type="match status" value="1"/>
</dbReference>
<comment type="function">
    <text evidence="9">Involved in targeting and insertion of nascent membrane proteins into the cytoplasmic membrane. Acts as a receptor for the complex formed by the signal recognition particle (SRP) and the ribosome-nascent chain (RNC).</text>
</comment>
<dbReference type="InterPro" id="IPR036225">
    <property type="entry name" value="SRP/SRP_N"/>
</dbReference>
<dbReference type="EMBL" id="ABVQ01000033">
    <property type="protein sequence ID" value="EEC58558.1"/>
    <property type="molecule type" value="Genomic_DNA"/>
</dbReference>
<dbReference type="PROSITE" id="PS00300">
    <property type="entry name" value="SRP54"/>
    <property type="match status" value="1"/>
</dbReference>
<dbReference type="GO" id="GO:0003924">
    <property type="term" value="F:GTPase activity"/>
    <property type="evidence" value="ECO:0007669"/>
    <property type="project" value="UniProtKB-UniRule"/>
</dbReference>
<organism evidence="11 12">
    <name type="scientific">[Bacteroides] pectinophilus ATCC 43243</name>
    <dbReference type="NCBI Taxonomy" id="483218"/>
    <lineage>
        <taxon>Bacteria</taxon>
        <taxon>Bacillati</taxon>
        <taxon>Bacillota</taxon>
        <taxon>Clostridia</taxon>
        <taxon>Eubacteriales</taxon>
    </lineage>
</organism>
<keyword evidence="4 9" id="KW-0378">Hydrolase</keyword>
<evidence type="ECO:0000313" key="11">
    <source>
        <dbReference type="EMBL" id="EEC58558.1"/>
    </source>
</evidence>
<comment type="similarity">
    <text evidence="9">Belongs to the GTP-binding SRP family. FtsY subfamily.</text>
</comment>
<evidence type="ECO:0000256" key="4">
    <source>
        <dbReference type="ARBA" id="ARBA00022801"/>
    </source>
</evidence>
<dbReference type="InterPro" id="IPR004390">
    <property type="entry name" value="SR_rcpt_FtsY"/>
</dbReference>
<dbReference type="Gene3D" id="1.20.120.140">
    <property type="entry name" value="Signal recognition particle SRP54, nucleotide-binding domain"/>
    <property type="match status" value="1"/>
</dbReference>
<dbReference type="GO" id="GO:0005737">
    <property type="term" value="C:cytoplasm"/>
    <property type="evidence" value="ECO:0007669"/>
    <property type="project" value="UniProtKB-SubCell"/>
</dbReference>
<dbReference type="SMART" id="SM00962">
    <property type="entry name" value="SRP54"/>
    <property type="match status" value="1"/>
</dbReference>
<dbReference type="GO" id="GO:0005525">
    <property type="term" value="F:GTP binding"/>
    <property type="evidence" value="ECO:0007669"/>
    <property type="project" value="UniProtKB-UniRule"/>
</dbReference>
<evidence type="ECO:0000256" key="2">
    <source>
        <dbReference type="ARBA" id="ARBA00022490"/>
    </source>
</evidence>
<comment type="catalytic activity">
    <reaction evidence="8 9">
        <text>GTP + H2O = GDP + phosphate + H(+)</text>
        <dbReference type="Rhea" id="RHEA:19669"/>
        <dbReference type="ChEBI" id="CHEBI:15377"/>
        <dbReference type="ChEBI" id="CHEBI:15378"/>
        <dbReference type="ChEBI" id="CHEBI:37565"/>
        <dbReference type="ChEBI" id="CHEBI:43474"/>
        <dbReference type="ChEBI" id="CHEBI:58189"/>
        <dbReference type="EC" id="3.6.5.4"/>
    </reaction>
</comment>
<gene>
    <name evidence="9" type="primary">ftsY</name>
    <name evidence="11" type="ORF">BACPEC_00305</name>
</gene>
<dbReference type="STRING" id="483218.BACPEC_00305"/>
<dbReference type="eggNOG" id="COG0552">
    <property type="taxonomic scope" value="Bacteria"/>
</dbReference>
<accession>B7ANQ1</accession>
<dbReference type="InterPro" id="IPR013822">
    <property type="entry name" value="Signal_recog_particl_SRP54_hlx"/>
</dbReference>
<reference evidence="11 12" key="2">
    <citation type="submission" date="2008-11" db="EMBL/GenBank/DDBJ databases">
        <authorList>
            <person name="Fulton L."/>
            <person name="Clifton S."/>
            <person name="Fulton B."/>
            <person name="Xu J."/>
            <person name="Minx P."/>
            <person name="Pepin K.H."/>
            <person name="Johnson M."/>
            <person name="Bhonagiri V."/>
            <person name="Nash W.E."/>
            <person name="Mardis E.R."/>
            <person name="Wilson R.K."/>
        </authorList>
    </citation>
    <scope>NUCLEOTIDE SEQUENCE [LARGE SCALE GENOMIC DNA]</scope>
    <source>
        <strain evidence="11 12">ATCC 43243</strain>
    </source>
</reference>
<sequence>MGLFSKLKEGLTKTRDHITSGMDAIFSGFSSIDDDFYEELEETMIMGDIGVCATEEILEELKERVHENKVKNPADCKQLLIDTIKEKMDLGENAYDFENRKSIIILIGVNGVGKTTSAGKIAAHLRGQGRKVILAAADTFRAAAIEQLTEWANRSQCDIIAQSEGSDPAAVIFDAVAAAKARKADVLLCDTAGRLHNKKNLMEELRKIDRVIEREYADAYRENLLVLDATTGQNALSQLREFKDVMDITGIILTKMDGTAKGGIAIAIQTEFGVPVKYIGVGEHIEDLQKFNSEDYVNAIFDVPEGEDD</sequence>
<dbReference type="InterPro" id="IPR000897">
    <property type="entry name" value="SRP54_GTPase_dom"/>
</dbReference>
<dbReference type="EC" id="3.6.5.4" evidence="9"/>
<dbReference type="GO" id="GO:0005047">
    <property type="term" value="F:signal recognition particle binding"/>
    <property type="evidence" value="ECO:0007669"/>
    <property type="project" value="TreeGrafter"/>
</dbReference>
<dbReference type="SMART" id="SM00382">
    <property type="entry name" value="AAA"/>
    <property type="match status" value="1"/>
</dbReference>
<dbReference type="SUPFAM" id="SSF47364">
    <property type="entry name" value="Domain of the SRP/SRP receptor G-proteins"/>
    <property type="match status" value="1"/>
</dbReference>
<evidence type="ECO:0000256" key="6">
    <source>
        <dbReference type="ARBA" id="ARBA00023136"/>
    </source>
</evidence>
<keyword evidence="12" id="KW-1185">Reference proteome</keyword>
<dbReference type="Proteomes" id="UP000003136">
    <property type="component" value="Unassembled WGS sequence"/>
</dbReference>
<reference evidence="11 12" key="1">
    <citation type="submission" date="2008-11" db="EMBL/GenBank/DDBJ databases">
        <title>Draft genome sequence of Bacteroides pectinophilus (ATCC 43243).</title>
        <authorList>
            <person name="Sudarsanam P."/>
            <person name="Ley R."/>
            <person name="Guruge J."/>
            <person name="Turnbaugh P.J."/>
            <person name="Mahowald M."/>
            <person name="Liep D."/>
            <person name="Gordon J."/>
        </authorList>
    </citation>
    <scope>NUCLEOTIDE SEQUENCE [LARGE SCALE GENOMIC DNA]</scope>
    <source>
        <strain evidence="11 12">ATCC 43243</strain>
    </source>
</reference>